<feature type="transmembrane region" description="Helical" evidence="5">
    <location>
        <begin position="6"/>
        <end position="26"/>
    </location>
</feature>
<reference evidence="6 8" key="1">
    <citation type="submission" date="2016-10" db="EMBL/GenBank/DDBJ databases">
        <authorList>
            <person name="Varghese N."/>
            <person name="Submissions S."/>
        </authorList>
    </citation>
    <scope>NUCLEOTIDE SEQUENCE [LARGE SCALE GENOMIC DNA]</scope>
    <source>
        <strain evidence="6 8">BS2976</strain>
    </source>
</reference>
<feature type="transmembrane region" description="Helical" evidence="5">
    <location>
        <begin position="72"/>
        <end position="91"/>
    </location>
</feature>
<dbReference type="Proteomes" id="UP000317267">
    <property type="component" value="Unassembled WGS sequence"/>
</dbReference>
<gene>
    <name evidence="7" type="ORF">FIV39_20185</name>
    <name evidence="6" type="ORF">SAMN04490186_4293</name>
</gene>
<organism evidence="7 9">
    <name type="scientific">Pseudomonas grimontii</name>
    <dbReference type="NCBI Taxonomy" id="129847"/>
    <lineage>
        <taxon>Bacteria</taxon>
        <taxon>Pseudomonadati</taxon>
        <taxon>Pseudomonadota</taxon>
        <taxon>Gammaproteobacteria</taxon>
        <taxon>Pseudomonadales</taxon>
        <taxon>Pseudomonadaceae</taxon>
        <taxon>Pseudomonas</taxon>
    </lineage>
</organism>
<comment type="subcellular location">
    <subcellularLocation>
        <location evidence="1">Membrane</location>
        <topology evidence="1">Multi-pass membrane protein</topology>
    </subcellularLocation>
</comment>
<comment type="caution">
    <text evidence="7">The sequence shown here is derived from an EMBL/GenBank/DDBJ whole genome shotgun (WGS) entry which is preliminary data.</text>
</comment>
<evidence type="ECO:0000256" key="1">
    <source>
        <dbReference type="ARBA" id="ARBA00004141"/>
    </source>
</evidence>
<keyword evidence="8" id="KW-1185">Reference proteome</keyword>
<dbReference type="OrthoDB" id="7960583at2"/>
<keyword evidence="2 5" id="KW-0812">Transmembrane</keyword>
<reference evidence="7 9" key="2">
    <citation type="submission" date="2019-06" db="EMBL/GenBank/DDBJ databases">
        <title>Pseudomonas bimorpha sp. nov. isolated from bovine raw milk and skim milk concentrate.</title>
        <authorList>
            <person name="Hofmann K."/>
            <person name="Huptas C."/>
            <person name="Doll E."/>
            <person name="Scherer S."/>
            <person name="Wenning M."/>
        </authorList>
    </citation>
    <scope>NUCLEOTIDE SEQUENCE [LARGE SCALE GENOMIC DNA]</scope>
    <source>
        <strain evidence="7 9">DSM 17515</strain>
    </source>
</reference>
<evidence type="ECO:0000256" key="5">
    <source>
        <dbReference type="SAM" id="Phobius"/>
    </source>
</evidence>
<evidence type="ECO:0000313" key="8">
    <source>
        <dbReference type="Proteomes" id="UP000198740"/>
    </source>
</evidence>
<accession>A0A1H1HF73</accession>
<name>A0A1H1HF73_9PSED</name>
<dbReference type="EMBL" id="VFES01000013">
    <property type="protein sequence ID" value="TWR63972.1"/>
    <property type="molecule type" value="Genomic_DNA"/>
</dbReference>
<evidence type="ECO:0000313" key="9">
    <source>
        <dbReference type="Proteomes" id="UP000317267"/>
    </source>
</evidence>
<dbReference type="AlphaFoldDB" id="A0A1H1HF73"/>
<evidence type="ECO:0000256" key="2">
    <source>
        <dbReference type="ARBA" id="ARBA00022692"/>
    </source>
</evidence>
<proteinExistence type="predicted"/>
<dbReference type="Proteomes" id="UP000198740">
    <property type="component" value="Unassembled WGS sequence"/>
</dbReference>
<evidence type="ECO:0000313" key="7">
    <source>
        <dbReference type="EMBL" id="TWR63972.1"/>
    </source>
</evidence>
<dbReference type="Pfam" id="PF13564">
    <property type="entry name" value="DoxX_2"/>
    <property type="match status" value="1"/>
</dbReference>
<dbReference type="EMBL" id="FNKM01000002">
    <property type="protein sequence ID" value="SDR24067.1"/>
    <property type="molecule type" value="Genomic_DNA"/>
</dbReference>
<evidence type="ECO:0000313" key="6">
    <source>
        <dbReference type="EMBL" id="SDR24067.1"/>
    </source>
</evidence>
<dbReference type="InterPro" id="IPR032808">
    <property type="entry name" value="DoxX"/>
</dbReference>
<evidence type="ECO:0000256" key="3">
    <source>
        <dbReference type="ARBA" id="ARBA00022989"/>
    </source>
</evidence>
<evidence type="ECO:0000256" key="4">
    <source>
        <dbReference type="ARBA" id="ARBA00023136"/>
    </source>
</evidence>
<dbReference type="RefSeq" id="WP_057005559.1">
    <property type="nucleotide sequence ID" value="NZ_FNKM01000002.1"/>
</dbReference>
<dbReference type="GO" id="GO:0016020">
    <property type="term" value="C:membrane"/>
    <property type="evidence" value="ECO:0007669"/>
    <property type="project" value="UniProtKB-SubCell"/>
</dbReference>
<sequence length="135" mass="14570">MIVNYIYWISTALLSLLYFASAAMYIAKGDYVRNAQAELGYSASHLVPLMIVVKVLGPAAILWRYNVALSELAYAGMFYHLLLSASAHLGVHKPKGAIPAAVGLILLAASFVTQNAVREFPSPYAPAAIIQTTLE</sequence>
<feature type="transmembrane region" description="Helical" evidence="5">
    <location>
        <begin position="98"/>
        <end position="117"/>
    </location>
</feature>
<keyword evidence="4 5" id="KW-0472">Membrane</keyword>
<protein>
    <submittedName>
        <fullName evidence="6">DoxX-like family protein</fullName>
    </submittedName>
</protein>
<feature type="transmembrane region" description="Helical" evidence="5">
    <location>
        <begin position="46"/>
        <end position="66"/>
    </location>
</feature>
<keyword evidence="3 5" id="KW-1133">Transmembrane helix</keyword>